<evidence type="ECO:0000256" key="3">
    <source>
        <dbReference type="HAMAP-Rule" id="MF_00167"/>
    </source>
</evidence>
<dbReference type="PROSITE" id="PS50110">
    <property type="entry name" value="RESPONSE_REGULATORY"/>
    <property type="match status" value="1"/>
</dbReference>
<dbReference type="SUPFAM" id="SSF117130">
    <property type="entry name" value="CsrA-like"/>
    <property type="match status" value="1"/>
</dbReference>
<dbReference type="RefSeq" id="WP_146585786.1">
    <property type="nucleotide sequence ID" value="NZ_SJPO01000003.1"/>
</dbReference>
<keyword evidence="7" id="KW-1185">Reference proteome</keyword>
<reference evidence="6 7" key="1">
    <citation type="submission" date="2019-02" db="EMBL/GenBank/DDBJ databases">
        <title>Deep-cultivation of Planctomycetes and their phenomic and genomic characterization uncovers novel biology.</title>
        <authorList>
            <person name="Wiegand S."/>
            <person name="Jogler M."/>
            <person name="Boedeker C."/>
            <person name="Pinto D."/>
            <person name="Vollmers J."/>
            <person name="Rivas-Marin E."/>
            <person name="Kohn T."/>
            <person name="Peeters S.H."/>
            <person name="Heuer A."/>
            <person name="Rast P."/>
            <person name="Oberbeckmann S."/>
            <person name="Bunk B."/>
            <person name="Jeske O."/>
            <person name="Meyerdierks A."/>
            <person name="Storesund J.E."/>
            <person name="Kallscheuer N."/>
            <person name="Luecker S."/>
            <person name="Lage O.M."/>
            <person name="Pohl T."/>
            <person name="Merkel B.J."/>
            <person name="Hornburger P."/>
            <person name="Mueller R.-W."/>
            <person name="Bruemmer F."/>
            <person name="Labrenz M."/>
            <person name="Spormann A.M."/>
            <person name="Op Den Camp H."/>
            <person name="Overmann J."/>
            <person name="Amann R."/>
            <person name="Jetten M.S.M."/>
            <person name="Mascher T."/>
            <person name="Medema M.H."/>
            <person name="Devos D.P."/>
            <person name="Kaster A.-K."/>
            <person name="Ovreas L."/>
            <person name="Rohde M."/>
            <person name="Galperin M.Y."/>
            <person name="Jogler C."/>
        </authorList>
    </citation>
    <scope>NUCLEOTIDE SEQUENCE [LARGE SCALE GENOMIC DNA]</scope>
    <source>
        <strain evidence="6 7">Pla123a</strain>
    </source>
</reference>
<dbReference type="AlphaFoldDB" id="A0A5C5YSN6"/>
<dbReference type="InterPro" id="IPR001789">
    <property type="entry name" value="Sig_transdc_resp-reg_receiver"/>
</dbReference>
<evidence type="ECO:0000256" key="4">
    <source>
        <dbReference type="PROSITE-ProRule" id="PRU00169"/>
    </source>
</evidence>
<dbReference type="GO" id="GO:0044781">
    <property type="term" value="P:bacterial-type flagellum organization"/>
    <property type="evidence" value="ECO:0007669"/>
    <property type="project" value="UniProtKB-KW"/>
</dbReference>
<keyword evidence="3" id="KW-1005">Bacterial flagellum biogenesis</keyword>
<dbReference type="EMBL" id="SJPO01000003">
    <property type="protein sequence ID" value="TWT77886.1"/>
    <property type="molecule type" value="Genomic_DNA"/>
</dbReference>
<evidence type="ECO:0000259" key="5">
    <source>
        <dbReference type="PROSITE" id="PS50110"/>
    </source>
</evidence>
<keyword evidence="3" id="KW-0810">Translation regulation</keyword>
<keyword evidence="3" id="KW-0963">Cytoplasm</keyword>
<keyword evidence="3" id="KW-0694">RNA-binding</keyword>
<dbReference type="Pfam" id="PF00072">
    <property type="entry name" value="Response_reg"/>
    <property type="match status" value="1"/>
</dbReference>
<dbReference type="PANTHER" id="PTHR44591">
    <property type="entry name" value="STRESS RESPONSE REGULATOR PROTEIN 1"/>
    <property type="match status" value="1"/>
</dbReference>
<comment type="function">
    <text evidence="3">A translational regulator that binds mRNA to regulate translation initiation and/or mRNA stability. Usually binds in the 5'-UTR at or near the Shine-Dalgarno sequence preventing ribosome-binding, thus repressing translation. Its main target seems to be the major flagellin gene, while its function is anatagonized by FliW.</text>
</comment>
<feature type="modified residue" description="4-aspartylphosphate" evidence="4">
    <location>
        <position position="192"/>
    </location>
</feature>
<evidence type="ECO:0000256" key="1">
    <source>
        <dbReference type="ARBA" id="ARBA00022553"/>
    </source>
</evidence>
<dbReference type="GO" id="GO:0000160">
    <property type="term" value="P:phosphorelay signal transduction system"/>
    <property type="evidence" value="ECO:0007669"/>
    <property type="project" value="UniProtKB-KW"/>
</dbReference>
<dbReference type="GO" id="GO:1902208">
    <property type="term" value="P:regulation of bacterial-type flagellum assembly"/>
    <property type="evidence" value="ECO:0007669"/>
    <property type="project" value="UniProtKB-UniRule"/>
</dbReference>
<protein>
    <recommendedName>
        <fullName evidence="3">Translational regulator CsrA</fullName>
    </recommendedName>
</protein>
<dbReference type="InterPro" id="IPR003751">
    <property type="entry name" value="CsrA"/>
</dbReference>
<dbReference type="CDD" id="cd17546">
    <property type="entry name" value="REC_hyHK_CKI1_RcsC-like"/>
    <property type="match status" value="1"/>
</dbReference>
<organism evidence="6 7">
    <name type="scientific">Posidoniimonas polymericola</name>
    <dbReference type="NCBI Taxonomy" id="2528002"/>
    <lineage>
        <taxon>Bacteria</taxon>
        <taxon>Pseudomonadati</taxon>
        <taxon>Planctomycetota</taxon>
        <taxon>Planctomycetia</taxon>
        <taxon>Pirellulales</taxon>
        <taxon>Lacipirellulaceae</taxon>
        <taxon>Posidoniimonas</taxon>
    </lineage>
</organism>
<evidence type="ECO:0000313" key="7">
    <source>
        <dbReference type="Proteomes" id="UP000318478"/>
    </source>
</evidence>
<gene>
    <name evidence="6" type="primary">phoP_1</name>
    <name evidence="3" type="synonym">csrA</name>
    <name evidence="6" type="ORF">Pla123a_16840</name>
</gene>
<dbReference type="SUPFAM" id="SSF52172">
    <property type="entry name" value="CheY-like"/>
    <property type="match status" value="1"/>
</dbReference>
<dbReference type="SMART" id="SM00448">
    <property type="entry name" value="REC"/>
    <property type="match status" value="1"/>
</dbReference>
<keyword evidence="1 4" id="KW-0597">Phosphoprotein</keyword>
<dbReference type="OrthoDB" id="292005at2"/>
<comment type="caution">
    <text evidence="6">The sequence shown here is derived from an EMBL/GenBank/DDBJ whole genome shotgun (WGS) entry which is preliminary data.</text>
</comment>
<comment type="subcellular location">
    <subcellularLocation>
        <location evidence="3">Cytoplasm</location>
    </subcellularLocation>
</comment>
<dbReference type="PANTHER" id="PTHR44591:SF14">
    <property type="entry name" value="PROTEIN PILG"/>
    <property type="match status" value="1"/>
</dbReference>
<dbReference type="Proteomes" id="UP000318478">
    <property type="component" value="Unassembled WGS sequence"/>
</dbReference>
<keyword evidence="2" id="KW-0902">Two-component regulatory system</keyword>
<dbReference type="HAMAP" id="MF_00167">
    <property type="entry name" value="CsrA"/>
    <property type="match status" value="1"/>
</dbReference>
<dbReference type="GO" id="GO:0048027">
    <property type="term" value="F:mRNA 5'-UTR binding"/>
    <property type="evidence" value="ECO:0007669"/>
    <property type="project" value="UniProtKB-UniRule"/>
</dbReference>
<name>A0A5C5YSN6_9BACT</name>
<dbReference type="InterPro" id="IPR011006">
    <property type="entry name" value="CheY-like_superfamily"/>
</dbReference>
<comment type="subunit">
    <text evidence="3">Homodimer; the beta-strands of each monomer intercalate to form a hydrophobic core, while the alpha-helices form wings that extend away from the core.</text>
</comment>
<evidence type="ECO:0000313" key="6">
    <source>
        <dbReference type="EMBL" id="TWT77886.1"/>
    </source>
</evidence>
<accession>A0A5C5YSN6</accession>
<dbReference type="GO" id="GO:0045947">
    <property type="term" value="P:negative regulation of translational initiation"/>
    <property type="evidence" value="ECO:0007669"/>
    <property type="project" value="UniProtKB-UniRule"/>
</dbReference>
<keyword evidence="3" id="KW-0678">Repressor</keyword>
<proteinExistence type="inferred from homology"/>
<dbReference type="Gene3D" id="3.40.50.2300">
    <property type="match status" value="1"/>
</dbReference>
<sequence length="265" mass="29197">MLVLSRHKNQKIRFPGQGISVEILEVRGSKVSIGVDAPIEVRVLRDEIEDHSKGAHGPAPHVIRLPKNLRHELRNTLHELSLMLHVYHRRGAAAGAADTIDADKMFEAVIQRIEDLSGHRVLGRTGVVARPVGPPGGQPAGRALVVDDNDNERELLAGFLRMCGYGVQTARDGLEAIELLRSGERPAFMLIDMQMPRCDGARLLKMIRERKEWAKITLFVISGNSAEDYGPGSADGCTGWFQKPLDPRRIVDELVRIEEGSASVA</sequence>
<dbReference type="Pfam" id="PF02599">
    <property type="entry name" value="CsrA"/>
    <property type="match status" value="1"/>
</dbReference>
<feature type="domain" description="Response regulatory" evidence="5">
    <location>
        <begin position="142"/>
        <end position="258"/>
    </location>
</feature>
<dbReference type="GO" id="GO:0006402">
    <property type="term" value="P:mRNA catabolic process"/>
    <property type="evidence" value="ECO:0007669"/>
    <property type="project" value="InterPro"/>
</dbReference>
<evidence type="ECO:0000256" key="2">
    <source>
        <dbReference type="ARBA" id="ARBA00023012"/>
    </source>
</evidence>
<comment type="similarity">
    <text evidence="3">Belongs to the CsrA/RsmA family.</text>
</comment>
<dbReference type="InterPro" id="IPR036107">
    <property type="entry name" value="CsrA_sf"/>
</dbReference>
<dbReference type="GO" id="GO:0005737">
    <property type="term" value="C:cytoplasm"/>
    <property type="evidence" value="ECO:0007669"/>
    <property type="project" value="UniProtKB-SubCell"/>
</dbReference>
<dbReference type="Gene3D" id="2.60.40.4380">
    <property type="entry name" value="Translational regulator CsrA"/>
    <property type="match status" value="1"/>
</dbReference>
<dbReference type="GO" id="GO:0006109">
    <property type="term" value="P:regulation of carbohydrate metabolic process"/>
    <property type="evidence" value="ECO:0007669"/>
    <property type="project" value="InterPro"/>
</dbReference>
<dbReference type="InterPro" id="IPR050595">
    <property type="entry name" value="Bact_response_regulator"/>
</dbReference>